<evidence type="ECO:0000256" key="1">
    <source>
        <dbReference type="SAM" id="SignalP"/>
    </source>
</evidence>
<feature type="chain" id="PRO_5040865427" description="BON domain-containing protein" evidence="1">
    <location>
        <begin position="23"/>
        <end position="111"/>
    </location>
</feature>
<keyword evidence="1" id="KW-0732">Signal</keyword>
<keyword evidence="3" id="KW-1185">Reference proteome</keyword>
<proteinExistence type="predicted"/>
<evidence type="ECO:0000313" key="2">
    <source>
        <dbReference type="EMBL" id="KAJ1914298.1"/>
    </source>
</evidence>
<protein>
    <recommendedName>
        <fullName evidence="4">BON domain-containing protein</fullName>
    </recommendedName>
</protein>
<sequence length="111" mass="11782">MLHSVTTVLLATTFFNLLLVSSSPMPMEKRADGLASVTANAFIKVGNLATVNAKDIEVKALYPDHLAMVTGSIHADVLNKAVEADIPLSIDIRNGGVPFPPPPPPPFGYPF</sequence>
<feature type="signal peptide" evidence="1">
    <location>
        <begin position="1"/>
        <end position="22"/>
    </location>
</feature>
<comment type="caution">
    <text evidence="2">The sequence shown here is derived from an EMBL/GenBank/DDBJ whole genome shotgun (WGS) entry which is preliminary data.</text>
</comment>
<evidence type="ECO:0008006" key="4">
    <source>
        <dbReference type="Google" id="ProtNLM"/>
    </source>
</evidence>
<dbReference type="Proteomes" id="UP001150538">
    <property type="component" value="Unassembled WGS sequence"/>
</dbReference>
<evidence type="ECO:0000313" key="3">
    <source>
        <dbReference type="Proteomes" id="UP001150538"/>
    </source>
</evidence>
<dbReference type="AlphaFoldDB" id="A0A9W7ZVX7"/>
<accession>A0A9W7ZVX7</accession>
<gene>
    <name evidence="2" type="ORF">H4219_004854</name>
</gene>
<name>A0A9W7ZVX7_9FUNG</name>
<reference evidence="2" key="1">
    <citation type="submission" date="2022-07" db="EMBL/GenBank/DDBJ databases">
        <title>Phylogenomic reconstructions and comparative analyses of Kickxellomycotina fungi.</title>
        <authorList>
            <person name="Reynolds N.K."/>
            <person name="Stajich J.E."/>
            <person name="Barry K."/>
            <person name="Grigoriev I.V."/>
            <person name="Crous P."/>
            <person name="Smith M.E."/>
        </authorList>
    </citation>
    <scope>NUCLEOTIDE SEQUENCE</scope>
    <source>
        <strain evidence="2">NBRC 100468</strain>
    </source>
</reference>
<organism evidence="2 3">
    <name type="scientific">Mycoemilia scoparia</name>
    <dbReference type="NCBI Taxonomy" id="417184"/>
    <lineage>
        <taxon>Eukaryota</taxon>
        <taxon>Fungi</taxon>
        <taxon>Fungi incertae sedis</taxon>
        <taxon>Zoopagomycota</taxon>
        <taxon>Kickxellomycotina</taxon>
        <taxon>Kickxellomycetes</taxon>
        <taxon>Kickxellales</taxon>
        <taxon>Kickxellaceae</taxon>
        <taxon>Mycoemilia</taxon>
    </lineage>
</organism>
<dbReference type="EMBL" id="JANBPU010000206">
    <property type="protein sequence ID" value="KAJ1914298.1"/>
    <property type="molecule type" value="Genomic_DNA"/>
</dbReference>